<protein>
    <submittedName>
        <fullName evidence="1">Uncharacterized protein</fullName>
    </submittedName>
</protein>
<comment type="caution">
    <text evidence="1">The sequence shown here is derived from an EMBL/GenBank/DDBJ whole genome shotgun (WGS) entry which is preliminary data.</text>
</comment>
<dbReference type="GeneID" id="70240077"/>
<keyword evidence="2" id="KW-1185">Reference proteome</keyword>
<dbReference type="Proteomes" id="UP001201262">
    <property type="component" value="Unassembled WGS sequence"/>
</dbReference>
<dbReference type="EMBL" id="JAJTJA010000007">
    <property type="protein sequence ID" value="KAH8696701.1"/>
    <property type="molecule type" value="Genomic_DNA"/>
</dbReference>
<dbReference type="RefSeq" id="XP_046071637.1">
    <property type="nucleotide sequence ID" value="XM_046209790.1"/>
</dbReference>
<organism evidence="1 2">
    <name type="scientific">Talaromyces proteolyticus</name>
    <dbReference type="NCBI Taxonomy" id="1131652"/>
    <lineage>
        <taxon>Eukaryota</taxon>
        <taxon>Fungi</taxon>
        <taxon>Dikarya</taxon>
        <taxon>Ascomycota</taxon>
        <taxon>Pezizomycotina</taxon>
        <taxon>Eurotiomycetes</taxon>
        <taxon>Eurotiomycetidae</taxon>
        <taxon>Eurotiales</taxon>
        <taxon>Trichocomaceae</taxon>
        <taxon>Talaromyces</taxon>
        <taxon>Talaromyces sect. Bacilispori</taxon>
    </lineage>
</organism>
<name>A0AAD4KUA2_9EURO</name>
<gene>
    <name evidence="1" type="ORF">BGW36DRAFT_190884</name>
</gene>
<sequence>MPSNERTLVVRRHLEVQKRLHLSPYMITAATGNIRLPLSTMYDFCLKPCAVYITTPLGPANAGHEHLLWIFNYFCKKLDMKAALADDSVLIDAFPCKLLACWSPSSPQDVNQILQIHRSVCSQIEDRQAVLNAEDALVPGVDSSRHGEFYLHPLFRSICIIMDRLDWQEPEIQVLRTGEDEHLRIGPIDFDPLRFAFWISDDGDVLRGSFGKVISLIMEWKLREDDARREVEEPQEAENDF</sequence>
<accession>A0AAD4KUA2</accession>
<evidence type="ECO:0000313" key="2">
    <source>
        <dbReference type="Proteomes" id="UP001201262"/>
    </source>
</evidence>
<dbReference type="AlphaFoldDB" id="A0AAD4KUA2"/>
<reference evidence="1" key="1">
    <citation type="submission" date="2021-12" db="EMBL/GenBank/DDBJ databases">
        <title>Convergent genome expansion in fungi linked to evolution of root-endophyte symbiosis.</title>
        <authorList>
            <consortium name="DOE Joint Genome Institute"/>
            <person name="Ke Y.-H."/>
            <person name="Bonito G."/>
            <person name="Liao H.-L."/>
            <person name="Looney B."/>
            <person name="Rojas-Flechas A."/>
            <person name="Nash J."/>
            <person name="Hameed K."/>
            <person name="Schadt C."/>
            <person name="Martin F."/>
            <person name="Crous P.W."/>
            <person name="Miettinen O."/>
            <person name="Magnuson J.K."/>
            <person name="Labbe J."/>
            <person name="Jacobson D."/>
            <person name="Doktycz M.J."/>
            <person name="Veneault-Fourrey C."/>
            <person name="Kuo A."/>
            <person name="Mondo S."/>
            <person name="Calhoun S."/>
            <person name="Riley R."/>
            <person name="Ohm R."/>
            <person name="LaButti K."/>
            <person name="Andreopoulos B."/>
            <person name="Pangilinan J."/>
            <person name="Nolan M."/>
            <person name="Tritt A."/>
            <person name="Clum A."/>
            <person name="Lipzen A."/>
            <person name="Daum C."/>
            <person name="Barry K."/>
            <person name="Grigoriev I.V."/>
            <person name="Vilgalys R."/>
        </authorList>
    </citation>
    <scope>NUCLEOTIDE SEQUENCE</scope>
    <source>
        <strain evidence="1">PMI_201</strain>
    </source>
</reference>
<evidence type="ECO:0000313" key="1">
    <source>
        <dbReference type="EMBL" id="KAH8696701.1"/>
    </source>
</evidence>
<proteinExistence type="predicted"/>